<protein>
    <submittedName>
        <fullName evidence="1">Retrotransposon nucleocapsid related protein</fullName>
    </submittedName>
</protein>
<evidence type="ECO:0000313" key="1">
    <source>
        <dbReference type="EMBL" id="OEH76871.1"/>
    </source>
</evidence>
<reference evidence="1 2" key="1">
    <citation type="journal article" date="2016" name="BMC Genomics">
        <title>Comparative genomics reveals Cyclospora cayetanensis possesses coccidia-like metabolism and invasion components but unique surface antigens.</title>
        <authorList>
            <person name="Liu S."/>
            <person name="Wang L."/>
            <person name="Zheng H."/>
            <person name="Xu Z."/>
            <person name="Roellig D.M."/>
            <person name="Li N."/>
            <person name="Frace M.A."/>
            <person name="Tang K."/>
            <person name="Arrowood M.J."/>
            <person name="Moss D.M."/>
            <person name="Zhang L."/>
            <person name="Feng Y."/>
            <person name="Xiao L."/>
        </authorList>
    </citation>
    <scope>NUCLEOTIDE SEQUENCE [LARGE SCALE GENOMIC DNA]</scope>
    <source>
        <strain evidence="1 2">CHN_HEN01</strain>
    </source>
</reference>
<comment type="caution">
    <text evidence="1">The sequence shown here is derived from an EMBL/GenBank/DDBJ whole genome shotgun (WGS) entry which is preliminary data.</text>
</comment>
<name>A0A1D3D0A1_9EIME</name>
<dbReference type="VEuPathDB" id="ToxoDB:cyc_04465"/>
<proteinExistence type="predicted"/>
<gene>
    <name evidence="1" type="ORF">cyc_04465</name>
</gene>
<dbReference type="Proteomes" id="UP000095192">
    <property type="component" value="Unassembled WGS sequence"/>
</dbReference>
<sequence>MSYHEILPFGELVHNTKIRSSTRCSAPALVYAGEPLSVPGLNFAFSCQLPPIEAEGFREQLASVSERMCKKLEKDYHEFMKRHSVMCFEYGDLVLVDQQALQDA</sequence>
<accession>A0A1D3D0A1</accession>
<dbReference type="InParanoid" id="A0A1D3D0A1"/>
<organism evidence="1 2">
    <name type="scientific">Cyclospora cayetanensis</name>
    <dbReference type="NCBI Taxonomy" id="88456"/>
    <lineage>
        <taxon>Eukaryota</taxon>
        <taxon>Sar</taxon>
        <taxon>Alveolata</taxon>
        <taxon>Apicomplexa</taxon>
        <taxon>Conoidasida</taxon>
        <taxon>Coccidia</taxon>
        <taxon>Eucoccidiorida</taxon>
        <taxon>Eimeriorina</taxon>
        <taxon>Eimeriidae</taxon>
        <taxon>Cyclospora</taxon>
    </lineage>
</organism>
<dbReference type="EMBL" id="JROU02001292">
    <property type="protein sequence ID" value="OEH76871.1"/>
    <property type="molecule type" value="Genomic_DNA"/>
</dbReference>
<evidence type="ECO:0000313" key="2">
    <source>
        <dbReference type="Proteomes" id="UP000095192"/>
    </source>
</evidence>
<dbReference type="AlphaFoldDB" id="A0A1D3D0A1"/>
<keyword evidence="2" id="KW-1185">Reference proteome</keyword>